<dbReference type="AlphaFoldDB" id="A0A202E4A3"/>
<dbReference type="Proteomes" id="UP000196084">
    <property type="component" value="Unassembled WGS sequence"/>
</dbReference>
<comment type="caution">
    <text evidence="2">The sequence shown here is derived from an EMBL/GenBank/DDBJ whole genome shotgun (WGS) entry which is preliminary data.</text>
</comment>
<name>A0A202E4A3_9EURY</name>
<keyword evidence="1" id="KW-0812">Transmembrane</keyword>
<keyword evidence="1" id="KW-0472">Membrane</keyword>
<keyword evidence="1" id="KW-1133">Transmembrane helix</keyword>
<feature type="transmembrane region" description="Helical" evidence="1">
    <location>
        <begin position="33"/>
        <end position="55"/>
    </location>
</feature>
<sequence>MRISKAGLLVVLAMLAPLLVELRTVLSWFDIELTVIETVLVGGILVACLLIWAFLPARDTETEPTNSRQ</sequence>
<dbReference type="RefSeq" id="WP_087715466.1">
    <property type="nucleotide sequence ID" value="NZ_MWPH01000004.1"/>
</dbReference>
<dbReference type="EMBL" id="MWPH01000004">
    <property type="protein sequence ID" value="OVE83082.1"/>
    <property type="molecule type" value="Genomic_DNA"/>
</dbReference>
<proteinExistence type="predicted"/>
<gene>
    <name evidence="2" type="ORF">B2G88_16850</name>
</gene>
<evidence type="ECO:0000256" key="1">
    <source>
        <dbReference type="SAM" id="Phobius"/>
    </source>
</evidence>
<dbReference type="OrthoDB" id="177830at2157"/>
<accession>A0A202E4A3</accession>
<evidence type="ECO:0000313" key="3">
    <source>
        <dbReference type="Proteomes" id="UP000196084"/>
    </source>
</evidence>
<protein>
    <submittedName>
        <fullName evidence="2">CbaC protein</fullName>
    </submittedName>
</protein>
<keyword evidence="3" id="KW-1185">Reference proteome</keyword>
<reference evidence="2 3" key="1">
    <citation type="submission" date="2017-02" db="EMBL/GenBank/DDBJ databases">
        <title>Natronthermophilus aegyptiacus gen. nov.,sp. nov., an aerobic, extremely halophilic alkalithermophilic archaeon isolated from the athalassohaline Wadi An Natrun, Egypt.</title>
        <authorList>
            <person name="Zhao B."/>
        </authorList>
    </citation>
    <scope>NUCLEOTIDE SEQUENCE [LARGE SCALE GENOMIC DNA]</scope>
    <source>
        <strain evidence="2 3">CGMCC 1.3597</strain>
    </source>
</reference>
<evidence type="ECO:0000313" key="2">
    <source>
        <dbReference type="EMBL" id="OVE83082.1"/>
    </source>
</evidence>
<organism evidence="2 3">
    <name type="scientific">Natronolimnobius baerhuensis</name>
    <dbReference type="NCBI Taxonomy" id="253108"/>
    <lineage>
        <taxon>Archaea</taxon>
        <taxon>Methanobacteriati</taxon>
        <taxon>Methanobacteriota</taxon>
        <taxon>Stenosarchaea group</taxon>
        <taxon>Halobacteria</taxon>
        <taxon>Halobacteriales</taxon>
        <taxon>Natrialbaceae</taxon>
        <taxon>Natronolimnobius</taxon>
    </lineage>
</organism>